<evidence type="ECO:0008006" key="4">
    <source>
        <dbReference type="Google" id="ProtNLM"/>
    </source>
</evidence>
<dbReference type="Proteomes" id="UP000199470">
    <property type="component" value="Unassembled WGS sequence"/>
</dbReference>
<sequence>MLAPGGVPYNCRMVTNVKRRMLCAWVACLAILFSALAPSISHALTAAAPSSAAAAGAPGLMAICSSNGAKATAPAAIDPHPAALQHHMEHCAYCMSHGGALALLPTSAHVFPLLVGDDLYPSLFYRAPAPLFSWSAASPRGPPAAT</sequence>
<reference evidence="2 3" key="1">
    <citation type="submission" date="2016-10" db="EMBL/GenBank/DDBJ databases">
        <authorList>
            <person name="de Groot N.N."/>
        </authorList>
    </citation>
    <scope>NUCLEOTIDE SEQUENCE [LARGE SCALE GENOMIC DNA]</scope>
    <source>
        <strain evidence="2 3">ATCC 43154</strain>
    </source>
</reference>
<dbReference type="Pfam" id="PF11162">
    <property type="entry name" value="DUF2946"/>
    <property type="match status" value="1"/>
</dbReference>
<proteinExistence type="predicted"/>
<organism evidence="2 3">
    <name type="scientific">Rugamonas rubra</name>
    <dbReference type="NCBI Taxonomy" id="758825"/>
    <lineage>
        <taxon>Bacteria</taxon>
        <taxon>Pseudomonadati</taxon>
        <taxon>Pseudomonadota</taxon>
        <taxon>Betaproteobacteria</taxon>
        <taxon>Burkholderiales</taxon>
        <taxon>Oxalobacteraceae</taxon>
        <taxon>Telluria group</taxon>
        <taxon>Rugamonas</taxon>
    </lineage>
</organism>
<gene>
    <name evidence="2" type="ORF">SAMN02982985_04985</name>
</gene>
<accession>A0A1I4SYW3</accession>
<evidence type="ECO:0000313" key="2">
    <source>
        <dbReference type="EMBL" id="SFM69503.1"/>
    </source>
</evidence>
<protein>
    <recommendedName>
        <fullName evidence="4">DUF2946 domain-containing protein</fullName>
    </recommendedName>
</protein>
<feature type="signal peptide" evidence="1">
    <location>
        <begin position="1"/>
        <end position="43"/>
    </location>
</feature>
<evidence type="ECO:0000256" key="1">
    <source>
        <dbReference type="SAM" id="SignalP"/>
    </source>
</evidence>
<feature type="chain" id="PRO_5011710763" description="DUF2946 domain-containing protein" evidence="1">
    <location>
        <begin position="44"/>
        <end position="146"/>
    </location>
</feature>
<name>A0A1I4SYW3_9BURK</name>
<dbReference type="InterPro" id="IPR021333">
    <property type="entry name" value="DUF2946"/>
</dbReference>
<dbReference type="STRING" id="758825.SAMN02982985_04985"/>
<dbReference type="EMBL" id="FOTW01000028">
    <property type="protein sequence ID" value="SFM69503.1"/>
    <property type="molecule type" value="Genomic_DNA"/>
</dbReference>
<keyword evidence="3" id="KW-1185">Reference proteome</keyword>
<evidence type="ECO:0000313" key="3">
    <source>
        <dbReference type="Proteomes" id="UP000199470"/>
    </source>
</evidence>
<dbReference type="AlphaFoldDB" id="A0A1I4SYW3"/>
<keyword evidence="1" id="KW-0732">Signal</keyword>